<comment type="caution">
    <text evidence="2">The sequence shown here is derived from an EMBL/GenBank/DDBJ whole genome shotgun (WGS) entry which is preliminary data.</text>
</comment>
<dbReference type="Proteomes" id="UP000528286">
    <property type="component" value="Unassembled WGS sequence"/>
</dbReference>
<evidence type="ECO:0000313" key="2">
    <source>
        <dbReference type="EMBL" id="MBB4065687.1"/>
    </source>
</evidence>
<organism evidence="2 3">
    <name type="scientific">Gellertiella hungarica</name>
    <dbReference type="NCBI Taxonomy" id="1572859"/>
    <lineage>
        <taxon>Bacteria</taxon>
        <taxon>Pseudomonadati</taxon>
        <taxon>Pseudomonadota</taxon>
        <taxon>Alphaproteobacteria</taxon>
        <taxon>Hyphomicrobiales</taxon>
        <taxon>Rhizobiaceae</taxon>
        <taxon>Gellertiella</taxon>
    </lineage>
</organism>
<feature type="compositionally biased region" description="Polar residues" evidence="1">
    <location>
        <begin position="1"/>
        <end position="14"/>
    </location>
</feature>
<dbReference type="EMBL" id="JACIEZ010000005">
    <property type="protein sequence ID" value="MBB4065687.1"/>
    <property type="molecule type" value="Genomic_DNA"/>
</dbReference>
<proteinExistence type="predicted"/>
<evidence type="ECO:0000313" key="3">
    <source>
        <dbReference type="Proteomes" id="UP000528286"/>
    </source>
</evidence>
<accession>A0A7W6J834</accession>
<reference evidence="2 3" key="1">
    <citation type="submission" date="2020-08" db="EMBL/GenBank/DDBJ databases">
        <title>Genomic Encyclopedia of Type Strains, Phase IV (KMG-IV): sequencing the most valuable type-strain genomes for metagenomic binning, comparative biology and taxonomic classification.</title>
        <authorList>
            <person name="Goeker M."/>
        </authorList>
    </citation>
    <scope>NUCLEOTIDE SEQUENCE [LARGE SCALE GENOMIC DNA]</scope>
    <source>
        <strain evidence="2 3">DSM 29853</strain>
    </source>
</reference>
<evidence type="ECO:0000256" key="1">
    <source>
        <dbReference type="SAM" id="MobiDB-lite"/>
    </source>
</evidence>
<protein>
    <submittedName>
        <fullName evidence="2">Uncharacterized protein</fullName>
    </submittedName>
</protein>
<dbReference type="AlphaFoldDB" id="A0A7W6J834"/>
<sequence length="315" mass="34881">MQNLAVPTSSSSPPKEQASGEPSRPLAPEVIAAHPGLLQALAALAHGLRAVFGTNPRLGRTLASHQRWLLAQGAVALHLEYRPEDKNSGLTVGRLRDLITATSAASRNTVLNFMEEMRHYRYGRDVPPPDGTRSRRRRVEVTELAEEAMRRWFEVNLSVLDSIDGGTRHEICLSERGLFADAQPRMARACLSDTRWLEPPPNVGLFQWTEGGALVMDELVARCAAIEPDEDGRYSVGSINIRSMADEYMMSHTYLQRLFRKAAEAGIIGWSGQRRKADLWICKHFLLEYGAWQAVKLSHLDHAFHAAIAAAAPAA</sequence>
<gene>
    <name evidence="2" type="ORF">GGR23_002894</name>
</gene>
<feature type="region of interest" description="Disordered" evidence="1">
    <location>
        <begin position="1"/>
        <end position="24"/>
    </location>
</feature>
<name>A0A7W6J834_9HYPH</name>
<dbReference type="RefSeq" id="WP_183366978.1">
    <property type="nucleotide sequence ID" value="NZ_JACIEZ010000005.1"/>
</dbReference>
<keyword evidence="3" id="KW-1185">Reference proteome</keyword>